<keyword evidence="4" id="KW-1185">Reference proteome</keyword>
<feature type="compositionally biased region" description="Pro residues" evidence="1">
    <location>
        <begin position="80"/>
        <end position="97"/>
    </location>
</feature>
<feature type="compositionally biased region" description="Basic and acidic residues" evidence="1">
    <location>
        <begin position="358"/>
        <end position="370"/>
    </location>
</feature>
<evidence type="ECO:0000313" key="4">
    <source>
        <dbReference type="Proteomes" id="UP001190700"/>
    </source>
</evidence>
<reference evidence="3" key="2">
    <citation type="submission" date="2023-06" db="EMBL/GenBank/DDBJ databases">
        <title>Long-read-based genome assembly of the green algal bacterivore Cymbomonas tetramitiformis.</title>
        <authorList>
            <person name="Gyaltshen Y."/>
            <person name="Rozenberg A."/>
            <person name="Paasch A."/>
            <person name="Burns J.A."/>
            <person name="Warring S."/>
            <person name="Larson R."/>
            <person name="Maurer-Alcala X."/>
            <person name="Dacks J."/>
            <person name="Kim E."/>
        </authorList>
    </citation>
    <scope>NUCLEOTIDE SEQUENCE</scope>
    <source>
        <strain evidence="3">PLY_AMNH</strain>
    </source>
</reference>
<dbReference type="AlphaFoldDB" id="A0AAE0GCW8"/>
<feature type="region of interest" description="Disordered" evidence="1">
    <location>
        <begin position="358"/>
        <end position="377"/>
    </location>
</feature>
<gene>
    <name evidence="3" type="ORF">CYMTET_16692</name>
    <name evidence="2" type="ORF">CYMTET_21323</name>
</gene>
<comment type="caution">
    <text evidence="3">The sequence shown here is derived from an EMBL/GenBank/DDBJ whole genome shotgun (WGS) entry which is preliminary data.</text>
</comment>
<organism evidence="3 4">
    <name type="scientific">Cymbomonas tetramitiformis</name>
    <dbReference type="NCBI Taxonomy" id="36881"/>
    <lineage>
        <taxon>Eukaryota</taxon>
        <taxon>Viridiplantae</taxon>
        <taxon>Chlorophyta</taxon>
        <taxon>Pyramimonadophyceae</taxon>
        <taxon>Pyramimonadales</taxon>
        <taxon>Pyramimonadaceae</taxon>
        <taxon>Cymbomonas</taxon>
    </lineage>
</organism>
<feature type="compositionally biased region" description="Basic and acidic residues" evidence="1">
    <location>
        <begin position="69"/>
        <end position="79"/>
    </location>
</feature>
<proteinExistence type="predicted"/>
<reference evidence="3 4" key="1">
    <citation type="journal article" date="2015" name="Genome Biol. Evol.">
        <title>Comparative Genomics of a Bacterivorous Green Alga Reveals Evolutionary Causalities and Consequences of Phago-Mixotrophic Mode of Nutrition.</title>
        <authorList>
            <person name="Burns J.A."/>
            <person name="Paasch A."/>
            <person name="Narechania A."/>
            <person name="Kim E."/>
        </authorList>
    </citation>
    <scope>NUCLEOTIDE SEQUENCE [LARGE SCALE GENOMIC DNA]</scope>
    <source>
        <strain evidence="3">PLY_AMNH</strain>
    </source>
</reference>
<dbReference type="EMBL" id="LGRX02007374">
    <property type="protein sequence ID" value="KAK3275166.1"/>
    <property type="molecule type" value="Genomic_DNA"/>
</dbReference>
<feature type="compositionally biased region" description="Polar residues" evidence="1">
    <location>
        <begin position="50"/>
        <end position="65"/>
    </location>
</feature>
<feature type="compositionally biased region" description="Basic and acidic residues" evidence="1">
    <location>
        <begin position="112"/>
        <end position="126"/>
    </location>
</feature>
<dbReference type="EMBL" id="LGRX02010495">
    <property type="protein sequence ID" value="KAK3270274.1"/>
    <property type="molecule type" value="Genomic_DNA"/>
</dbReference>
<dbReference type="Proteomes" id="UP001190700">
    <property type="component" value="Unassembled WGS sequence"/>
</dbReference>
<evidence type="ECO:0000313" key="3">
    <source>
        <dbReference type="EMBL" id="KAK3275166.1"/>
    </source>
</evidence>
<feature type="region of interest" description="Disordered" evidence="1">
    <location>
        <begin position="419"/>
        <end position="444"/>
    </location>
</feature>
<accession>A0AAE0GCW8</accession>
<feature type="compositionally biased region" description="Acidic residues" evidence="1">
    <location>
        <begin position="420"/>
        <end position="429"/>
    </location>
</feature>
<sequence length="444" mass="48751">MATLAENVESLNLSNSTVFSGERANLVHVAKSPLQSPTTEQPSHERVPLQNLTNSNENLTPQSARPKSPVKESPPKDPVEPPSVHPEPKEVPTPPSDIPTFQERVAAEWENLGDKEDPVSEEIPEKQEEDDGTPAEKPPVEVQRSDAAKGKSAQGKPRDKSIEWGVQPGAGIANRLLEKKIQLFNAIETFNEENMKWPNQVEMVALAKKIGISATYSTVVDQIRIASAAANDRKKKKNDLEKQLQDITDKEGEEYVAKLKEMDKMRKEITKYTSMDRVALSVKDAKCGKAAGEVAQLRGAAQEAKKQASSLRDKVESGLLQGKMELLNKSKRIAELKEEQAKQSAALAAKQTATLDKIADSLPSKEDARKQAKRARQDTSINQLLMVIVAGSKRKKFSPKMQEMYDKLESKVIDNCVIDLADDSDDEESNGQPGESVGGGRSEA</sequence>
<protein>
    <submittedName>
        <fullName evidence="3">Uncharacterized protein</fullName>
    </submittedName>
</protein>
<evidence type="ECO:0000256" key="1">
    <source>
        <dbReference type="SAM" id="MobiDB-lite"/>
    </source>
</evidence>
<name>A0AAE0GCW8_9CHLO</name>
<feature type="region of interest" description="Disordered" evidence="1">
    <location>
        <begin position="29"/>
        <end position="164"/>
    </location>
</feature>
<evidence type="ECO:0000313" key="2">
    <source>
        <dbReference type="EMBL" id="KAK3270274.1"/>
    </source>
</evidence>